<evidence type="ECO:0000256" key="1">
    <source>
        <dbReference type="ARBA" id="ARBA00004141"/>
    </source>
</evidence>
<evidence type="ECO:0000313" key="9">
    <source>
        <dbReference type="EMBL" id="KAK0752925.1"/>
    </source>
</evidence>
<evidence type="ECO:0000256" key="2">
    <source>
        <dbReference type="ARBA" id="ARBA00022692"/>
    </source>
</evidence>
<feature type="region of interest" description="Disordered" evidence="5">
    <location>
        <begin position="981"/>
        <end position="1002"/>
    </location>
</feature>
<feature type="compositionally biased region" description="Basic and acidic residues" evidence="5">
    <location>
        <begin position="23"/>
        <end position="40"/>
    </location>
</feature>
<feature type="transmembrane region" description="Helical" evidence="6">
    <location>
        <begin position="188"/>
        <end position="206"/>
    </location>
</feature>
<feature type="transmembrane region" description="Helical" evidence="6">
    <location>
        <begin position="705"/>
        <end position="721"/>
    </location>
</feature>
<feature type="transmembrane region" description="Helical" evidence="6">
    <location>
        <begin position="157"/>
        <end position="176"/>
    </location>
</feature>
<evidence type="ECO:0000256" key="4">
    <source>
        <dbReference type="ARBA" id="ARBA00023136"/>
    </source>
</evidence>
<name>A0AA40KBJ1_9PEZI</name>
<proteinExistence type="predicted"/>
<feature type="transmembrane region" description="Helical" evidence="6">
    <location>
        <begin position="628"/>
        <end position="645"/>
    </location>
</feature>
<feature type="region of interest" description="Disordered" evidence="5">
    <location>
        <begin position="1"/>
        <end position="41"/>
    </location>
</feature>
<keyword evidence="4 6" id="KW-0472">Membrane</keyword>
<feature type="domain" description="Integral membrane bound transporter" evidence="8">
    <location>
        <begin position="651"/>
        <end position="788"/>
    </location>
</feature>
<evidence type="ECO:0000256" key="5">
    <source>
        <dbReference type="SAM" id="MobiDB-lite"/>
    </source>
</evidence>
<feature type="transmembrane region" description="Helical" evidence="6">
    <location>
        <begin position="657"/>
        <end position="673"/>
    </location>
</feature>
<evidence type="ECO:0000256" key="6">
    <source>
        <dbReference type="SAM" id="Phobius"/>
    </source>
</evidence>
<comment type="subcellular location">
    <subcellularLocation>
        <location evidence="1">Membrane</location>
        <topology evidence="1">Multi-pass membrane protein</topology>
    </subcellularLocation>
</comment>
<keyword evidence="2 6" id="KW-0812">Transmembrane</keyword>
<dbReference type="InterPro" id="IPR018823">
    <property type="entry name" value="ArAE_2_N"/>
</dbReference>
<dbReference type="Pfam" id="PF10337">
    <property type="entry name" value="ArAE_2_N"/>
    <property type="match status" value="1"/>
</dbReference>
<keyword evidence="10" id="KW-1185">Reference proteome</keyword>
<accession>A0AA40KBJ1</accession>
<feature type="transmembrane region" description="Helical" evidence="6">
    <location>
        <begin position="680"/>
        <end position="699"/>
    </location>
</feature>
<dbReference type="Proteomes" id="UP001172155">
    <property type="component" value="Unassembled WGS sequence"/>
</dbReference>
<feature type="transmembrane region" description="Helical" evidence="6">
    <location>
        <begin position="115"/>
        <end position="137"/>
    </location>
</feature>
<dbReference type="InterPro" id="IPR049453">
    <property type="entry name" value="Memb_transporter_dom"/>
</dbReference>
<comment type="caution">
    <text evidence="9">The sequence shown here is derived from an EMBL/GenBank/DDBJ whole genome shotgun (WGS) entry which is preliminary data.</text>
</comment>
<feature type="transmembrane region" description="Helical" evidence="6">
    <location>
        <begin position="765"/>
        <end position="791"/>
    </location>
</feature>
<protein>
    <recommendedName>
        <fullName evidence="11">ER transporter 6TM N-terminal domain-containing protein</fullName>
    </recommendedName>
</protein>
<reference evidence="9" key="1">
    <citation type="submission" date="2023-06" db="EMBL/GenBank/DDBJ databases">
        <title>Genome-scale phylogeny and comparative genomics of the fungal order Sordariales.</title>
        <authorList>
            <consortium name="Lawrence Berkeley National Laboratory"/>
            <person name="Hensen N."/>
            <person name="Bonometti L."/>
            <person name="Westerberg I."/>
            <person name="Brannstrom I.O."/>
            <person name="Guillou S."/>
            <person name="Cros-Aarteil S."/>
            <person name="Calhoun S."/>
            <person name="Haridas S."/>
            <person name="Kuo A."/>
            <person name="Mondo S."/>
            <person name="Pangilinan J."/>
            <person name="Riley R."/>
            <person name="LaButti K."/>
            <person name="Andreopoulos B."/>
            <person name="Lipzen A."/>
            <person name="Chen C."/>
            <person name="Yanf M."/>
            <person name="Daum C."/>
            <person name="Ng V."/>
            <person name="Clum A."/>
            <person name="Steindorff A."/>
            <person name="Ohm R."/>
            <person name="Martin F."/>
            <person name="Silar P."/>
            <person name="Natvig D."/>
            <person name="Lalanne C."/>
            <person name="Gautier V."/>
            <person name="Ament-velasquez S.L."/>
            <person name="Kruys A."/>
            <person name="Hutchinson M.I."/>
            <person name="Powell A.J."/>
            <person name="Barry K."/>
            <person name="Miller A.N."/>
            <person name="Grigoriev I.V."/>
            <person name="Debuchy R."/>
            <person name="Gladieux P."/>
            <person name="Thoren M.H."/>
            <person name="Johannesson H."/>
        </authorList>
    </citation>
    <scope>NUCLEOTIDE SEQUENCE</scope>
    <source>
        <strain evidence="9">SMH3187-1</strain>
    </source>
</reference>
<evidence type="ECO:0008006" key="11">
    <source>
        <dbReference type="Google" id="ProtNLM"/>
    </source>
</evidence>
<sequence>MASVEEHGQVPEDVSTPSSNGANHDKPVHAGNDDHVEFPPRKPRPGFISRCITKLGLDVPTVLMMLKGSLPPVIGIAMYQSHVVSEFFTTLGYLIPIVSVLALAILPRGKFLMNMLFTSLAICFAAALAMLALWSAVQARINTTPPDTPPAKYRYNSSQSAVCGVWLFFTTWLGNFARAKAPTLNLPIITYSILVNVACTYGPFLQTVPQAEAFVKKLVAAMLTGVALSLGINLLFFPVSSRMVLFKELAGAIGLLRKAVSLQKAYLVRLESDDMFAVVTRTATSPLLQDGKDGNPRLTKEAKAAMALKQVTDQLGELAGKLNTDIVFAKRDIAWGHLDAKDLSDMTTMFRNVYIPVAGMSTIMDIFKRISERRGWDVDEDVEEEIAVEKEREKRVWNEVIKHIHEPFEALSAAIDQGLLHAGYCLEILPRPKAAKKGANVDVEAQGEDIQPGQPGFAAVLDKRVAEFAMQKGELLRIWTRERTLIADEERQDGLSDEYSAERREREQSQLYVVLYMENLMHSSGQAVQDLVAFADRKVADGTMSRKRLIMPTLRRLRKWLVTSLSNSDATAESSPELLDSAANIVFLGDGYGHKKDPEHLPPTTAWQRFGTGIRAVVGLLSSEESAFGLRAACATMTIAIIAYLERTQVFYQEQRLVWALIMVAIGMTMTSGQSFFGFICRVGGTVVAMVFSYIIWYIVAEKKAGVIVFLWFFTFIDYYFMLKFPRFIPAVIIVIITQILIVGYELQVRTIGLERAEQTGQRYYAIYLLAPYRLACVAGGSAVAFFWTIFPKPMTDRTWLRRDLSATLYLVANYFGVINSTLHASLSDSGGHASEPHTPAHHLYQVGRRIFGKVMTLVPSMISHAEWQRFEPTIGGRFPRHAYDDIIARSVRIMRYLTLVSYTLTHPPRPTATTATADDDKAWRADLASVYDALQPTHHAILSTLAQLSSSLLSGHSLPPFMPLPRPYDLTRRLVWQEQKEPCPTDDDPTTTGTTGILDPRNMHQRGYAEFSVLQVCTTLVCDDLEGLVESGHRTDDYPGMIPMDDIRK</sequence>
<gene>
    <name evidence="9" type="ORF">B0T18DRAFT_433836</name>
</gene>
<feature type="compositionally biased region" description="Basic and acidic residues" evidence="5">
    <location>
        <begin position="1"/>
        <end position="10"/>
    </location>
</feature>
<dbReference type="Pfam" id="PF13515">
    <property type="entry name" value="FUSC_2"/>
    <property type="match status" value="1"/>
</dbReference>
<dbReference type="PANTHER" id="PTHR37994:SF4">
    <property type="entry name" value="ER TRANSPORTER 6TM N-TERMINAL DOMAIN-CONTAINING PROTEIN-RELATED"/>
    <property type="match status" value="1"/>
</dbReference>
<dbReference type="GO" id="GO:0016020">
    <property type="term" value="C:membrane"/>
    <property type="evidence" value="ECO:0007669"/>
    <property type="project" value="UniProtKB-SubCell"/>
</dbReference>
<dbReference type="PANTHER" id="PTHR37994">
    <property type="entry name" value="ARAE_2_N DOMAIN-CONTAINING PROTEIN-RELATED"/>
    <property type="match status" value="1"/>
</dbReference>
<dbReference type="AlphaFoldDB" id="A0AA40KBJ1"/>
<dbReference type="EMBL" id="JAUKUD010000001">
    <property type="protein sequence ID" value="KAK0752925.1"/>
    <property type="molecule type" value="Genomic_DNA"/>
</dbReference>
<evidence type="ECO:0000256" key="3">
    <source>
        <dbReference type="ARBA" id="ARBA00022989"/>
    </source>
</evidence>
<keyword evidence="3 6" id="KW-1133">Transmembrane helix</keyword>
<feature type="transmembrane region" description="Helical" evidence="6">
    <location>
        <begin position="728"/>
        <end position="745"/>
    </location>
</feature>
<feature type="transmembrane region" description="Helical" evidence="6">
    <location>
        <begin position="87"/>
        <end position="106"/>
    </location>
</feature>
<evidence type="ECO:0000259" key="8">
    <source>
        <dbReference type="Pfam" id="PF13515"/>
    </source>
</evidence>
<feature type="domain" description="Putative ER transporter 6TM N-terminal" evidence="7">
    <location>
        <begin position="153"/>
        <end position="372"/>
    </location>
</feature>
<organism evidence="9 10">
    <name type="scientific">Schizothecium vesticola</name>
    <dbReference type="NCBI Taxonomy" id="314040"/>
    <lineage>
        <taxon>Eukaryota</taxon>
        <taxon>Fungi</taxon>
        <taxon>Dikarya</taxon>
        <taxon>Ascomycota</taxon>
        <taxon>Pezizomycotina</taxon>
        <taxon>Sordariomycetes</taxon>
        <taxon>Sordariomycetidae</taxon>
        <taxon>Sordariales</taxon>
        <taxon>Schizotheciaceae</taxon>
        <taxon>Schizothecium</taxon>
    </lineage>
</organism>
<feature type="transmembrane region" description="Helical" evidence="6">
    <location>
        <begin position="218"/>
        <end position="237"/>
    </location>
</feature>
<evidence type="ECO:0000259" key="7">
    <source>
        <dbReference type="Pfam" id="PF10337"/>
    </source>
</evidence>
<evidence type="ECO:0000313" key="10">
    <source>
        <dbReference type="Proteomes" id="UP001172155"/>
    </source>
</evidence>